<dbReference type="InterPro" id="IPR013106">
    <property type="entry name" value="Ig_V-set"/>
</dbReference>
<evidence type="ECO:0000313" key="6">
    <source>
        <dbReference type="Proteomes" id="UP001314169"/>
    </source>
</evidence>
<dbReference type="PANTHER" id="PTHR23268:SF47">
    <property type="entry name" value="T CELL RECEPTOR BETA VARIABLE 11-1"/>
    <property type="match status" value="1"/>
</dbReference>
<dbReference type="InterPro" id="IPR050413">
    <property type="entry name" value="TCR_beta_variable"/>
</dbReference>
<protein>
    <recommendedName>
        <fullName evidence="4">Ig-like domain-containing protein</fullName>
    </recommendedName>
</protein>
<proteinExistence type="predicted"/>
<accession>A0ABN9Z7T7</accession>
<dbReference type="InterPro" id="IPR013783">
    <property type="entry name" value="Ig-like_fold"/>
</dbReference>
<dbReference type="InterPro" id="IPR036179">
    <property type="entry name" value="Ig-like_dom_sf"/>
</dbReference>
<dbReference type="Proteomes" id="UP001314169">
    <property type="component" value="Chromosome 11"/>
</dbReference>
<dbReference type="EMBL" id="OY882868">
    <property type="protein sequence ID" value="CAK6434420.1"/>
    <property type="molecule type" value="Genomic_DNA"/>
</dbReference>
<feature type="chain" id="PRO_5045239225" description="Ig-like domain-containing protein" evidence="3">
    <location>
        <begin position="22"/>
        <end position="143"/>
    </location>
</feature>
<dbReference type="PROSITE" id="PS50835">
    <property type="entry name" value="IG_LIKE"/>
    <property type="match status" value="1"/>
</dbReference>
<organism evidence="5 6">
    <name type="scientific">Pipistrellus nathusii</name>
    <name type="common">Nathusius' pipistrelle</name>
    <dbReference type="NCBI Taxonomy" id="59473"/>
    <lineage>
        <taxon>Eukaryota</taxon>
        <taxon>Metazoa</taxon>
        <taxon>Chordata</taxon>
        <taxon>Craniata</taxon>
        <taxon>Vertebrata</taxon>
        <taxon>Euteleostomi</taxon>
        <taxon>Mammalia</taxon>
        <taxon>Eutheria</taxon>
        <taxon>Laurasiatheria</taxon>
        <taxon>Chiroptera</taxon>
        <taxon>Yangochiroptera</taxon>
        <taxon>Vespertilionidae</taxon>
        <taxon>Pipistrellus</taxon>
    </lineage>
</organism>
<reference evidence="5" key="1">
    <citation type="submission" date="2023-12" db="EMBL/GenBank/DDBJ databases">
        <authorList>
            <person name="Brown T."/>
        </authorList>
    </citation>
    <scope>NUCLEOTIDE SEQUENCE</scope>
</reference>
<dbReference type="SMART" id="SM00406">
    <property type="entry name" value="IGv"/>
    <property type="match status" value="1"/>
</dbReference>
<name>A0ABN9Z7T7_PIPNA</name>
<evidence type="ECO:0000256" key="1">
    <source>
        <dbReference type="ARBA" id="ARBA00022729"/>
    </source>
</evidence>
<feature type="signal peptide" evidence="3">
    <location>
        <begin position="1"/>
        <end position="21"/>
    </location>
</feature>
<sequence>MGTRFLFWMILCLLQAELTAGGVAQSPRHKVIEKSQAVTLWCNPISGHQTLYWYQQTPGQGLGLLVRFENEDIIDDSRLPKDRFSAERPKRADSTLKIRRAELGDSAVYFCASSSATASQRHFLLIHKASGFSSLGPTHRSSE</sequence>
<keyword evidence="1 3" id="KW-0732">Signal</keyword>
<keyword evidence="6" id="KW-1185">Reference proteome</keyword>
<dbReference type="PANTHER" id="PTHR23268">
    <property type="entry name" value="T-CELL RECEPTOR BETA CHAIN"/>
    <property type="match status" value="1"/>
</dbReference>
<dbReference type="SMART" id="SM00409">
    <property type="entry name" value="IG"/>
    <property type="match status" value="1"/>
</dbReference>
<dbReference type="InterPro" id="IPR003599">
    <property type="entry name" value="Ig_sub"/>
</dbReference>
<keyword evidence="2" id="KW-0391">Immunity</keyword>
<dbReference type="SUPFAM" id="SSF48726">
    <property type="entry name" value="Immunoglobulin"/>
    <property type="match status" value="1"/>
</dbReference>
<feature type="domain" description="Ig-like" evidence="4">
    <location>
        <begin position="21"/>
        <end position="124"/>
    </location>
</feature>
<evidence type="ECO:0000313" key="5">
    <source>
        <dbReference type="EMBL" id="CAK6434420.1"/>
    </source>
</evidence>
<dbReference type="Pfam" id="PF07686">
    <property type="entry name" value="V-set"/>
    <property type="match status" value="1"/>
</dbReference>
<gene>
    <name evidence="5" type="ORF">MPIPNATIZW_LOCUS2726</name>
</gene>
<evidence type="ECO:0000256" key="3">
    <source>
        <dbReference type="SAM" id="SignalP"/>
    </source>
</evidence>
<dbReference type="Gene3D" id="2.60.40.10">
    <property type="entry name" value="Immunoglobulins"/>
    <property type="match status" value="1"/>
</dbReference>
<evidence type="ECO:0000259" key="4">
    <source>
        <dbReference type="PROSITE" id="PS50835"/>
    </source>
</evidence>
<dbReference type="InterPro" id="IPR007110">
    <property type="entry name" value="Ig-like_dom"/>
</dbReference>
<evidence type="ECO:0000256" key="2">
    <source>
        <dbReference type="ARBA" id="ARBA00022859"/>
    </source>
</evidence>